<dbReference type="AlphaFoldDB" id="A0A1U7LN58"/>
<protein>
    <submittedName>
        <fullName evidence="6">Peroxinectin A</fullName>
    </submittedName>
</protein>
<feature type="chain" id="PRO_5013250921" evidence="5">
    <location>
        <begin position="19"/>
        <end position="645"/>
    </location>
</feature>
<evidence type="ECO:0000256" key="2">
    <source>
        <dbReference type="ARBA" id="ARBA00022525"/>
    </source>
</evidence>
<gene>
    <name evidence="6" type="ORF">NEOLI_005082</name>
</gene>
<dbReference type="OrthoDB" id="823504at2759"/>
<evidence type="ECO:0000256" key="1">
    <source>
        <dbReference type="ARBA" id="ARBA00004613"/>
    </source>
</evidence>
<keyword evidence="4" id="KW-0349">Heme</keyword>
<keyword evidence="4" id="KW-0479">Metal-binding</keyword>
<keyword evidence="3" id="KW-0325">Glycoprotein</keyword>
<dbReference type="PANTHER" id="PTHR11475">
    <property type="entry name" value="OXIDASE/PEROXIDASE"/>
    <property type="match status" value="1"/>
</dbReference>
<dbReference type="InterPro" id="IPR019791">
    <property type="entry name" value="Haem_peroxidase_animal"/>
</dbReference>
<feature type="signal peptide" evidence="5">
    <location>
        <begin position="1"/>
        <end position="18"/>
    </location>
</feature>
<dbReference type="SUPFAM" id="SSF48113">
    <property type="entry name" value="Heme-dependent peroxidases"/>
    <property type="match status" value="1"/>
</dbReference>
<sequence>MAVSSVALFLLAGALILADPWSHYFHYESHNVQPEVISFGSSDNFVDFIKEIVKSNPFGKIGQVFQGQIDDNAVSLLDLYNSVTVVKDLKARQDAIAHLKYSSEAKRTRQEAEELFKHLGFPLDPSCTAHESKWYYRTLDGSCNWLKAGESHVGSIGYQRERDFGRISYQDGISEPRDGPNPRELSNAFFRKRQTRSVRTPLMLGLLQFITNDAILSEPSSTEFIQVPVPQGDEFFDPDHLGNVTLRVARAASVAGTGTSTSNPRQAKDMSTSWLDGSALYGSTKQVALTLRLFSNGKLDYSVGQDGGQYLPFNDKRLPLRTKPGVAIEDLFAVGDTRANQDWLQLSINTLFLREHNRLCDIVSSQHANWNDEKIYQTVRLLVGSKFTTMANAFQIYNLSESTQGSGYDNFSIFNDPASLDDVRTYPWPQAMKDGRPSVASNEMGITFRFHEMIPDELSIIEANGDTTRVSFSESNYESKRFMEAGLDNILRGMITDDIPNFRSGVNEDFRSARSDQRHLFDIVTSSIVHEREQGIPTFNQYFRDYMHSEVKPVYPIQPRETFEDFSSDPEIVRQLKSLYKSPEDVDLTVGIGLHGDRFPGNDFLPDSGLVIGFLNLFRVKYSDRFHPSYALVSSLFSHCLGMLS</sequence>
<evidence type="ECO:0000256" key="5">
    <source>
        <dbReference type="SAM" id="SignalP"/>
    </source>
</evidence>
<organism evidence="6 7">
    <name type="scientific">Neolecta irregularis (strain DAH-3)</name>
    <dbReference type="NCBI Taxonomy" id="1198029"/>
    <lineage>
        <taxon>Eukaryota</taxon>
        <taxon>Fungi</taxon>
        <taxon>Dikarya</taxon>
        <taxon>Ascomycota</taxon>
        <taxon>Taphrinomycotina</taxon>
        <taxon>Neolectales</taxon>
        <taxon>Neolectaceae</taxon>
        <taxon>Neolecta</taxon>
    </lineage>
</organism>
<dbReference type="GO" id="GO:0005576">
    <property type="term" value="C:extracellular region"/>
    <property type="evidence" value="ECO:0007669"/>
    <property type="project" value="UniProtKB-SubCell"/>
</dbReference>
<accession>A0A1U7LN58</accession>
<dbReference type="OMA" id="SCNHLER"/>
<comment type="subcellular location">
    <subcellularLocation>
        <location evidence="1">Secreted</location>
    </subcellularLocation>
</comment>
<proteinExistence type="predicted"/>
<keyword evidence="5" id="KW-0732">Signal</keyword>
<dbReference type="Gene3D" id="1.10.640.10">
    <property type="entry name" value="Haem peroxidase domain superfamily, animal type"/>
    <property type="match status" value="1"/>
</dbReference>
<keyword evidence="2" id="KW-0964">Secreted</keyword>
<dbReference type="STRING" id="1198029.A0A1U7LN58"/>
<dbReference type="PANTHER" id="PTHR11475:SF4">
    <property type="entry name" value="CHORION PEROXIDASE"/>
    <property type="match status" value="1"/>
</dbReference>
<dbReference type="GO" id="GO:0006979">
    <property type="term" value="P:response to oxidative stress"/>
    <property type="evidence" value="ECO:0007669"/>
    <property type="project" value="InterPro"/>
</dbReference>
<dbReference type="InterPro" id="IPR010255">
    <property type="entry name" value="Haem_peroxidase_sf"/>
</dbReference>
<dbReference type="GO" id="GO:0004601">
    <property type="term" value="F:peroxidase activity"/>
    <property type="evidence" value="ECO:0007669"/>
    <property type="project" value="InterPro"/>
</dbReference>
<keyword evidence="7" id="KW-1185">Reference proteome</keyword>
<dbReference type="GO" id="GO:0020037">
    <property type="term" value="F:heme binding"/>
    <property type="evidence" value="ECO:0007669"/>
    <property type="project" value="InterPro"/>
</dbReference>
<evidence type="ECO:0000313" key="7">
    <source>
        <dbReference type="Proteomes" id="UP000186594"/>
    </source>
</evidence>
<dbReference type="Proteomes" id="UP000186594">
    <property type="component" value="Unassembled WGS sequence"/>
</dbReference>
<dbReference type="GO" id="GO:0046872">
    <property type="term" value="F:metal ion binding"/>
    <property type="evidence" value="ECO:0007669"/>
    <property type="project" value="UniProtKB-KW"/>
</dbReference>
<comment type="caution">
    <text evidence="6">The sequence shown here is derived from an EMBL/GenBank/DDBJ whole genome shotgun (WGS) entry which is preliminary data.</text>
</comment>
<evidence type="ECO:0000313" key="6">
    <source>
        <dbReference type="EMBL" id="OLL23961.1"/>
    </source>
</evidence>
<dbReference type="PROSITE" id="PS50292">
    <property type="entry name" value="PEROXIDASE_3"/>
    <property type="match status" value="1"/>
</dbReference>
<reference evidence="6 7" key="1">
    <citation type="submission" date="2016-04" db="EMBL/GenBank/DDBJ databases">
        <title>Evolutionary innovation and constraint leading to complex multicellularity in the Ascomycota.</title>
        <authorList>
            <person name="Cisse O."/>
            <person name="Nguyen A."/>
            <person name="Hewitt D.A."/>
            <person name="Jedd G."/>
            <person name="Stajich J.E."/>
        </authorList>
    </citation>
    <scope>NUCLEOTIDE SEQUENCE [LARGE SCALE GENOMIC DNA]</scope>
    <source>
        <strain evidence="6 7">DAH-3</strain>
    </source>
</reference>
<dbReference type="PRINTS" id="PR00457">
    <property type="entry name" value="ANPEROXIDASE"/>
</dbReference>
<dbReference type="Pfam" id="PF03098">
    <property type="entry name" value="An_peroxidase"/>
    <property type="match status" value="1"/>
</dbReference>
<dbReference type="InterPro" id="IPR037120">
    <property type="entry name" value="Haem_peroxidase_sf_animal"/>
</dbReference>
<evidence type="ECO:0000256" key="4">
    <source>
        <dbReference type="PIRSR" id="PIRSR619791-2"/>
    </source>
</evidence>
<name>A0A1U7LN58_NEOID</name>
<feature type="binding site" description="axial binding residue" evidence="4">
    <location>
        <position position="451"/>
    </location>
    <ligand>
        <name>heme b</name>
        <dbReference type="ChEBI" id="CHEBI:60344"/>
    </ligand>
    <ligandPart>
        <name>Fe</name>
        <dbReference type="ChEBI" id="CHEBI:18248"/>
    </ligandPart>
</feature>
<keyword evidence="4" id="KW-0408">Iron</keyword>
<evidence type="ECO:0000256" key="3">
    <source>
        <dbReference type="ARBA" id="ARBA00023180"/>
    </source>
</evidence>
<dbReference type="EMBL" id="LXFE01001060">
    <property type="protein sequence ID" value="OLL23961.1"/>
    <property type="molecule type" value="Genomic_DNA"/>
</dbReference>